<dbReference type="Gene3D" id="3.10.450.40">
    <property type="match status" value="1"/>
</dbReference>
<dbReference type="AlphaFoldDB" id="A0A1D7VXP4"/>
<dbReference type="Proteomes" id="UP000094094">
    <property type="component" value="Chromosome"/>
</dbReference>
<dbReference type="Pfam" id="PF03413">
    <property type="entry name" value="PepSY"/>
    <property type="match status" value="2"/>
</dbReference>
<sequence>MLCTVTAAGALLTGCGSERADETGSRGSAAPPRAVPASGRPHPSASLTADQAKRKALIPAAKVDYAKALRAAVAAVPASEPIAAELRGTPAKPYWQTAVATADGTVSEVRVDAVSGKAAQPHLSSDDAEDKQQLADRLTKATVTAQEAAQTATDKTKGTVSSIELGNADNGSDAVAWSVDVVTTDDWNKTSYEIDATNRKVLRMHVDQD</sequence>
<evidence type="ECO:0000256" key="1">
    <source>
        <dbReference type="SAM" id="MobiDB-lite"/>
    </source>
</evidence>
<feature type="region of interest" description="Disordered" evidence="1">
    <location>
        <begin position="15"/>
        <end position="49"/>
    </location>
</feature>
<organism evidence="3 4">
    <name type="scientific">Streptomyces lydicus</name>
    <dbReference type="NCBI Taxonomy" id="47763"/>
    <lineage>
        <taxon>Bacteria</taxon>
        <taxon>Bacillati</taxon>
        <taxon>Actinomycetota</taxon>
        <taxon>Actinomycetes</taxon>
        <taxon>Kitasatosporales</taxon>
        <taxon>Streptomycetaceae</taxon>
        <taxon>Streptomyces</taxon>
    </lineage>
</organism>
<keyword evidence="4" id="KW-1185">Reference proteome</keyword>
<dbReference type="KEGG" id="slc:SL103_26165"/>
<reference evidence="3 4" key="1">
    <citation type="submission" date="2016-09" db="EMBL/GenBank/DDBJ databases">
        <title>Complete genome sequencing of Streptomyces lydicus 103 and metabolic pathways analysis of antibiotic biosynthesis.</title>
        <authorList>
            <person name="Jia N."/>
            <person name="Ding M.-Z."/>
            <person name="Gao F."/>
            <person name="Yuan Y.-J."/>
        </authorList>
    </citation>
    <scope>NUCLEOTIDE SEQUENCE [LARGE SCALE GENOMIC DNA]</scope>
    <source>
        <strain evidence="3 4">103</strain>
    </source>
</reference>
<gene>
    <name evidence="3" type="ORF">SL103_26165</name>
</gene>
<feature type="domain" description="PepSY" evidence="2">
    <location>
        <begin position="62"/>
        <end position="117"/>
    </location>
</feature>
<evidence type="ECO:0000313" key="4">
    <source>
        <dbReference type="Proteomes" id="UP000094094"/>
    </source>
</evidence>
<proteinExistence type="predicted"/>
<evidence type="ECO:0000259" key="2">
    <source>
        <dbReference type="Pfam" id="PF03413"/>
    </source>
</evidence>
<evidence type="ECO:0000313" key="3">
    <source>
        <dbReference type="EMBL" id="AOP51501.1"/>
    </source>
</evidence>
<dbReference type="EMBL" id="CP017157">
    <property type="protein sequence ID" value="AOP51501.1"/>
    <property type="molecule type" value="Genomic_DNA"/>
</dbReference>
<dbReference type="InterPro" id="IPR025711">
    <property type="entry name" value="PepSY"/>
</dbReference>
<name>A0A1D7VXP4_9ACTN</name>
<feature type="domain" description="PepSY" evidence="2">
    <location>
        <begin position="143"/>
        <end position="204"/>
    </location>
</feature>
<accession>A0A1D7VXP4</accession>
<protein>
    <recommendedName>
        <fullName evidence="2">PepSY domain-containing protein</fullName>
    </recommendedName>
</protein>